<gene>
    <name evidence="3" type="ORF">VNI00_009627</name>
</gene>
<feature type="transmembrane region" description="Helical" evidence="1">
    <location>
        <begin position="227"/>
        <end position="249"/>
    </location>
</feature>
<evidence type="ECO:0000259" key="2">
    <source>
        <dbReference type="Pfam" id="PF20152"/>
    </source>
</evidence>
<keyword evidence="1" id="KW-0812">Transmembrane</keyword>
<dbReference type="InterPro" id="IPR045339">
    <property type="entry name" value="DUF6534"/>
</dbReference>
<feature type="domain" description="DUF6534" evidence="2">
    <location>
        <begin position="196"/>
        <end position="281"/>
    </location>
</feature>
<feature type="transmembrane region" description="Helical" evidence="1">
    <location>
        <begin position="113"/>
        <end position="135"/>
    </location>
</feature>
<evidence type="ECO:0000256" key="1">
    <source>
        <dbReference type="SAM" id="Phobius"/>
    </source>
</evidence>
<reference evidence="3 4" key="1">
    <citation type="submission" date="2024-01" db="EMBL/GenBank/DDBJ databases">
        <title>A draft genome for a cacao thread blight-causing isolate of Paramarasmius palmivorus.</title>
        <authorList>
            <person name="Baruah I.K."/>
            <person name="Bukari Y."/>
            <person name="Amoako-Attah I."/>
            <person name="Meinhardt L.W."/>
            <person name="Bailey B.A."/>
            <person name="Cohen S.P."/>
        </authorList>
    </citation>
    <scope>NUCLEOTIDE SEQUENCE [LARGE SCALE GENOMIC DNA]</scope>
    <source>
        <strain evidence="3 4">GH-12</strain>
    </source>
</reference>
<dbReference type="EMBL" id="JAYKXP010000036">
    <property type="protein sequence ID" value="KAK7040721.1"/>
    <property type="molecule type" value="Genomic_DNA"/>
</dbReference>
<proteinExistence type="predicted"/>
<organism evidence="3 4">
    <name type="scientific">Paramarasmius palmivorus</name>
    <dbReference type="NCBI Taxonomy" id="297713"/>
    <lineage>
        <taxon>Eukaryota</taxon>
        <taxon>Fungi</taxon>
        <taxon>Dikarya</taxon>
        <taxon>Basidiomycota</taxon>
        <taxon>Agaricomycotina</taxon>
        <taxon>Agaricomycetes</taxon>
        <taxon>Agaricomycetidae</taxon>
        <taxon>Agaricales</taxon>
        <taxon>Marasmiineae</taxon>
        <taxon>Marasmiaceae</taxon>
        <taxon>Paramarasmius</taxon>
    </lineage>
</organism>
<dbReference type="Proteomes" id="UP001383192">
    <property type="component" value="Unassembled WGS sequence"/>
</dbReference>
<dbReference type="AlphaFoldDB" id="A0AAW0CS07"/>
<evidence type="ECO:0000313" key="3">
    <source>
        <dbReference type="EMBL" id="KAK7040721.1"/>
    </source>
</evidence>
<feature type="transmembrane region" description="Helical" evidence="1">
    <location>
        <begin position="190"/>
        <end position="211"/>
    </location>
</feature>
<feature type="transmembrane region" description="Helical" evidence="1">
    <location>
        <begin position="255"/>
        <end position="277"/>
    </location>
</feature>
<keyword evidence="4" id="KW-1185">Reference proteome</keyword>
<sequence length="354" mass="39352">MAETTPCLKIDVPPLDTTMGALFIGVSAAGALWGITSMQTYNYFLVRIFDIDFPRTQFIHMFLASLLDFRPSISLTYWDFTSALDTVHQIMLSHLLYEYLVSGWGNLVVLGSLLWSVLMMVLLTAIIGLIVQSFLIYRVWVLSRNNIYAVTILALPVLGLFGCTTAYFGSAWPTFTTFADLAQLGALSRSVNVLGAVSDVAIAIALCWYLWRSKSGIKRTDAIMDRLILFCVRTGLLTTLCAICSLITISALPNTFVYICFYSTLARFYSFSLLTTLNARSDLRKQNVNGSSFATSLTLDPNFNSHGTWSRPTATDPHGVRNIMIKQDVETMVSQDYEMKPKGQSLNYSSENAA</sequence>
<dbReference type="PANTHER" id="PTHR40465:SF1">
    <property type="entry name" value="DUF6534 DOMAIN-CONTAINING PROTEIN"/>
    <property type="match status" value="1"/>
</dbReference>
<dbReference type="PANTHER" id="PTHR40465">
    <property type="entry name" value="CHROMOSOME 1, WHOLE GENOME SHOTGUN SEQUENCE"/>
    <property type="match status" value="1"/>
</dbReference>
<keyword evidence="1" id="KW-0472">Membrane</keyword>
<evidence type="ECO:0000313" key="4">
    <source>
        <dbReference type="Proteomes" id="UP001383192"/>
    </source>
</evidence>
<feature type="transmembrane region" description="Helical" evidence="1">
    <location>
        <begin position="20"/>
        <end position="46"/>
    </location>
</feature>
<comment type="caution">
    <text evidence="3">The sequence shown here is derived from an EMBL/GenBank/DDBJ whole genome shotgun (WGS) entry which is preliminary data.</text>
</comment>
<feature type="transmembrane region" description="Helical" evidence="1">
    <location>
        <begin position="147"/>
        <end position="170"/>
    </location>
</feature>
<protein>
    <recommendedName>
        <fullName evidence="2">DUF6534 domain-containing protein</fullName>
    </recommendedName>
</protein>
<accession>A0AAW0CS07</accession>
<keyword evidence="1" id="KW-1133">Transmembrane helix</keyword>
<name>A0AAW0CS07_9AGAR</name>
<dbReference type="Pfam" id="PF20152">
    <property type="entry name" value="DUF6534"/>
    <property type="match status" value="1"/>
</dbReference>